<proteinExistence type="predicted"/>
<organism evidence="4 5">
    <name type="scientific">Caproicibacterium lactatifermentans</name>
    <dbReference type="NCBI Taxonomy" id="2666138"/>
    <lineage>
        <taxon>Bacteria</taxon>
        <taxon>Bacillati</taxon>
        <taxon>Bacillota</taxon>
        <taxon>Clostridia</taxon>
        <taxon>Eubacteriales</taxon>
        <taxon>Oscillospiraceae</taxon>
        <taxon>Caproicibacterium</taxon>
    </lineage>
</organism>
<evidence type="ECO:0000313" key="5">
    <source>
        <dbReference type="Proteomes" id="UP000501316"/>
    </source>
</evidence>
<feature type="transmembrane region" description="Helical" evidence="1">
    <location>
        <begin position="80"/>
        <end position="99"/>
    </location>
</feature>
<evidence type="ECO:0000259" key="2">
    <source>
        <dbReference type="Pfam" id="PF13127"/>
    </source>
</evidence>
<dbReference type="EMBL" id="CP046051">
    <property type="protein sequence ID" value="QKN23703.1"/>
    <property type="molecule type" value="Genomic_DNA"/>
</dbReference>
<sequence>MKIPCEVIKDLLPLYYDKVCSKESCSLVEEHLNQCPQCADELQKLKMSLEKPSASEEDVNVMKRISAAWKKDKRVSFARGSMLVSALAAMICFISYHIIGAEVLPGGRLAEPFALLPIGYLFVLVFMISIVFNFIFLKKQK</sequence>
<evidence type="ECO:0000259" key="3">
    <source>
        <dbReference type="Pfam" id="PF13490"/>
    </source>
</evidence>
<keyword evidence="1" id="KW-0812">Transmembrane</keyword>
<dbReference type="Pfam" id="PF13490">
    <property type="entry name" value="zf-HC2"/>
    <property type="match status" value="1"/>
</dbReference>
<evidence type="ECO:0000313" key="4">
    <source>
        <dbReference type="EMBL" id="QKN23703.1"/>
    </source>
</evidence>
<evidence type="ECO:0000256" key="1">
    <source>
        <dbReference type="SAM" id="Phobius"/>
    </source>
</evidence>
<gene>
    <name evidence="4" type="ORF">GJQ69_03945</name>
</gene>
<name>A0A859DTY2_9FIRM</name>
<dbReference type="Proteomes" id="UP000501316">
    <property type="component" value="Chromosome"/>
</dbReference>
<accession>A0A859DTY2</accession>
<dbReference type="InterPro" id="IPR025016">
    <property type="entry name" value="DUF3955"/>
</dbReference>
<feature type="domain" description="DUF3955" evidence="2">
    <location>
        <begin position="83"/>
        <end position="137"/>
    </location>
</feature>
<feature type="domain" description="Putative zinc-finger" evidence="3">
    <location>
        <begin position="5"/>
        <end position="39"/>
    </location>
</feature>
<dbReference type="Pfam" id="PF13127">
    <property type="entry name" value="DUF3955"/>
    <property type="match status" value="1"/>
</dbReference>
<protein>
    <submittedName>
        <fullName evidence="4">DUF3955 domain-containing protein</fullName>
    </submittedName>
</protein>
<dbReference type="AlphaFoldDB" id="A0A859DTY2"/>
<keyword evidence="1" id="KW-1133">Transmembrane helix</keyword>
<dbReference type="KEGG" id="clf:GJQ69_03945"/>
<dbReference type="RefSeq" id="WP_174193026.1">
    <property type="nucleotide sequence ID" value="NZ_CP046051.1"/>
</dbReference>
<feature type="transmembrane region" description="Helical" evidence="1">
    <location>
        <begin position="119"/>
        <end position="137"/>
    </location>
</feature>
<keyword evidence="1" id="KW-0472">Membrane</keyword>
<dbReference type="InterPro" id="IPR027383">
    <property type="entry name" value="Znf_put"/>
</dbReference>
<reference evidence="4 5" key="1">
    <citation type="submission" date="2019-11" db="EMBL/GenBank/DDBJ databases">
        <authorList>
            <person name="Ren C."/>
            <person name="Wang H."/>
            <person name="Xu Y."/>
        </authorList>
    </citation>
    <scope>NUCLEOTIDE SEQUENCE [LARGE SCALE GENOMIC DNA]</scope>
    <source>
        <strain evidence="4 5">LBM 19010</strain>
    </source>
</reference>